<evidence type="ECO:0000313" key="3">
    <source>
        <dbReference type="Proteomes" id="UP001597419"/>
    </source>
</evidence>
<proteinExistence type="predicted"/>
<sequence length="222" mass="24140">MTNSSAPPATDPAPALPDLTGIRLSHRAILGDITRLAALLSGAEARMLPLARAGAVATYVHRYNAAVRHHHRNEDDRLWPAIAAAAGRAVDLSPYTGEHEVLDRLQDAADLTAARFAADPARHAPRLAVLLAEQRDLLVEHIDAEEQHLFPVILRHVSAARYAAVENGIRGSTPPELVPWMQPWLWRYATADERRLLPPAPVIGPLLAAYTDGETQAFGPAR</sequence>
<protein>
    <submittedName>
        <fullName evidence="2">Hemerythrin domain-containing protein</fullName>
    </submittedName>
</protein>
<gene>
    <name evidence="2" type="ORF">ACFSYJ_32940</name>
</gene>
<evidence type="ECO:0000259" key="1">
    <source>
        <dbReference type="Pfam" id="PF01814"/>
    </source>
</evidence>
<dbReference type="Pfam" id="PF01814">
    <property type="entry name" value="Hemerythrin"/>
    <property type="match status" value="1"/>
</dbReference>
<comment type="caution">
    <text evidence="2">The sequence shown here is derived from an EMBL/GenBank/DDBJ whole genome shotgun (WGS) entry which is preliminary data.</text>
</comment>
<accession>A0ABW5GRN2</accession>
<dbReference type="InterPro" id="IPR012312">
    <property type="entry name" value="Hemerythrin-like"/>
</dbReference>
<keyword evidence="3" id="KW-1185">Reference proteome</keyword>
<name>A0ABW5GRN2_9PSEU</name>
<dbReference type="Gene3D" id="1.20.120.520">
    <property type="entry name" value="nmb1532 protein domain like"/>
    <property type="match status" value="1"/>
</dbReference>
<dbReference type="EMBL" id="JBHUKU010000021">
    <property type="protein sequence ID" value="MFD2463459.1"/>
    <property type="molecule type" value="Genomic_DNA"/>
</dbReference>
<evidence type="ECO:0000313" key="2">
    <source>
        <dbReference type="EMBL" id="MFD2463459.1"/>
    </source>
</evidence>
<dbReference type="Proteomes" id="UP001597419">
    <property type="component" value="Unassembled WGS sequence"/>
</dbReference>
<dbReference type="CDD" id="cd12108">
    <property type="entry name" value="Hr-like"/>
    <property type="match status" value="1"/>
</dbReference>
<feature type="domain" description="Hemerythrin-like" evidence="1">
    <location>
        <begin position="22"/>
        <end position="152"/>
    </location>
</feature>
<organism evidence="2 3">
    <name type="scientific">Amycolatopsis samaneae</name>
    <dbReference type="NCBI Taxonomy" id="664691"/>
    <lineage>
        <taxon>Bacteria</taxon>
        <taxon>Bacillati</taxon>
        <taxon>Actinomycetota</taxon>
        <taxon>Actinomycetes</taxon>
        <taxon>Pseudonocardiales</taxon>
        <taxon>Pseudonocardiaceae</taxon>
        <taxon>Amycolatopsis</taxon>
    </lineage>
</organism>
<reference evidence="3" key="1">
    <citation type="journal article" date="2019" name="Int. J. Syst. Evol. Microbiol.">
        <title>The Global Catalogue of Microorganisms (GCM) 10K type strain sequencing project: providing services to taxonomists for standard genome sequencing and annotation.</title>
        <authorList>
            <consortium name="The Broad Institute Genomics Platform"/>
            <consortium name="The Broad Institute Genome Sequencing Center for Infectious Disease"/>
            <person name="Wu L."/>
            <person name="Ma J."/>
        </authorList>
    </citation>
    <scope>NUCLEOTIDE SEQUENCE [LARGE SCALE GENOMIC DNA]</scope>
    <source>
        <strain evidence="3">CGMCC 4.7643</strain>
    </source>
</reference>
<dbReference type="RefSeq" id="WP_345400255.1">
    <property type="nucleotide sequence ID" value="NZ_BAABHG010000011.1"/>
</dbReference>